<gene>
    <name evidence="1" type="ORF">HY3_16115</name>
</gene>
<dbReference type="AlphaFoldDB" id="A0A062TWV5"/>
<comment type="caution">
    <text evidence="1">The sequence shown here is derived from an EMBL/GenBank/DDBJ whole genome shotgun (WGS) entry which is preliminary data.</text>
</comment>
<keyword evidence="2" id="KW-1185">Reference proteome</keyword>
<dbReference type="Proteomes" id="UP000249123">
    <property type="component" value="Unassembled WGS sequence"/>
</dbReference>
<protein>
    <submittedName>
        <fullName evidence="1">Uncharacterized protein</fullName>
    </submittedName>
</protein>
<accession>A0A062TWV5</accession>
<proteinExistence type="predicted"/>
<evidence type="ECO:0000313" key="1">
    <source>
        <dbReference type="EMBL" id="RAN31903.1"/>
    </source>
</evidence>
<sequence length="63" mass="7239">MHAFKLKTLNFTFIDDYEYTAGLQIAPPLLNPKQTIDSFNTEAWPDFILSQSLSLCNLLWVTC</sequence>
<evidence type="ECO:0000313" key="2">
    <source>
        <dbReference type="Proteomes" id="UP000249123"/>
    </source>
</evidence>
<name>A0A062TWV5_9PROT</name>
<dbReference type="EMBL" id="AWFB01000042">
    <property type="protein sequence ID" value="RAN31903.1"/>
    <property type="molecule type" value="Genomic_DNA"/>
</dbReference>
<reference evidence="1 2" key="1">
    <citation type="submission" date="2013-04" db="EMBL/GenBank/DDBJ databases">
        <title>Hyphomonas sp. T24B3 Genome Sequencing.</title>
        <authorList>
            <person name="Lai Q."/>
            <person name="Shao Z."/>
        </authorList>
    </citation>
    <scope>NUCLEOTIDE SEQUENCE [LARGE SCALE GENOMIC DNA]</scope>
    <source>
        <strain evidence="1 2">T24B3</strain>
    </source>
</reference>
<organism evidence="1 2">
    <name type="scientific">Hyphomonas pacifica</name>
    <dbReference type="NCBI Taxonomy" id="1280941"/>
    <lineage>
        <taxon>Bacteria</taxon>
        <taxon>Pseudomonadati</taxon>
        <taxon>Pseudomonadota</taxon>
        <taxon>Alphaproteobacteria</taxon>
        <taxon>Hyphomonadales</taxon>
        <taxon>Hyphomonadaceae</taxon>
        <taxon>Hyphomonas</taxon>
    </lineage>
</organism>